<protein>
    <submittedName>
        <fullName evidence="2">Uncharacterized protein</fullName>
    </submittedName>
</protein>
<dbReference type="AlphaFoldDB" id="A0A427YUS0"/>
<gene>
    <name evidence="2" type="ORF">EHS25_004699</name>
</gene>
<keyword evidence="3" id="KW-1185">Reference proteome</keyword>
<dbReference type="Proteomes" id="UP000279259">
    <property type="component" value="Unassembled WGS sequence"/>
</dbReference>
<evidence type="ECO:0000313" key="2">
    <source>
        <dbReference type="EMBL" id="RSH94893.1"/>
    </source>
</evidence>
<comment type="caution">
    <text evidence="2">The sequence shown here is derived from an EMBL/GenBank/DDBJ whole genome shotgun (WGS) entry which is preliminary data.</text>
</comment>
<sequence length="164" mass="17473">MVGFSSLLLVATAMVHAVTAAPFARQYDILNGPLSSQRRNCFGTPIKNPTSRPPGIDAGYVTYVRVGTPGAPSDTITATVYLEGARPGTYDVRLIQVGGGFGILDCDRYWEGGPVTTDLSGSITFDVKESLLHGATGIWVLLSNPEKTRYYSTPVSYFDGTTGS</sequence>
<dbReference type="OrthoDB" id="10321243at2759"/>
<organism evidence="2 3">
    <name type="scientific">Saitozyma podzolica</name>
    <dbReference type="NCBI Taxonomy" id="1890683"/>
    <lineage>
        <taxon>Eukaryota</taxon>
        <taxon>Fungi</taxon>
        <taxon>Dikarya</taxon>
        <taxon>Basidiomycota</taxon>
        <taxon>Agaricomycotina</taxon>
        <taxon>Tremellomycetes</taxon>
        <taxon>Tremellales</taxon>
        <taxon>Trimorphomycetaceae</taxon>
        <taxon>Saitozyma</taxon>
    </lineage>
</organism>
<accession>A0A427YUS0</accession>
<evidence type="ECO:0000256" key="1">
    <source>
        <dbReference type="SAM" id="SignalP"/>
    </source>
</evidence>
<evidence type="ECO:0000313" key="3">
    <source>
        <dbReference type="Proteomes" id="UP000279259"/>
    </source>
</evidence>
<name>A0A427YUS0_9TREE</name>
<reference evidence="2 3" key="1">
    <citation type="submission" date="2018-11" db="EMBL/GenBank/DDBJ databases">
        <title>Genome sequence of Saitozyma podzolica DSM 27192.</title>
        <authorList>
            <person name="Aliyu H."/>
            <person name="Gorte O."/>
            <person name="Ochsenreither K."/>
        </authorList>
    </citation>
    <scope>NUCLEOTIDE SEQUENCE [LARGE SCALE GENOMIC DNA]</scope>
    <source>
        <strain evidence="2 3">DSM 27192</strain>
    </source>
</reference>
<proteinExistence type="predicted"/>
<feature type="chain" id="PRO_5019365863" evidence="1">
    <location>
        <begin position="21"/>
        <end position="164"/>
    </location>
</feature>
<dbReference type="EMBL" id="RSCD01000002">
    <property type="protein sequence ID" value="RSH94893.1"/>
    <property type="molecule type" value="Genomic_DNA"/>
</dbReference>
<feature type="signal peptide" evidence="1">
    <location>
        <begin position="1"/>
        <end position="20"/>
    </location>
</feature>
<keyword evidence="1" id="KW-0732">Signal</keyword>